<keyword evidence="2 6" id="KW-0812">Transmembrane</keyword>
<evidence type="ECO:0000313" key="9">
    <source>
        <dbReference type="Proteomes" id="UP001273505"/>
    </source>
</evidence>
<proteinExistence type="predicted"/>
<feature type="transmembrane region" description="Helical" evidence="6">
    <location>
        <begin position="60"/>
        <end position="81"/>
    </location>
</feature>
<name>A0ABU4S4N5_9GAMM</name>
<accession>A0ABU4S4N5</accession>
<dbReference type="InterPro" id="IPR003834">
    <property type="entry name" value="Cyt_c_assmbl_TM_dom"/>
</dbReference>
<evidence type="ECO:0000256" key="6">
    <source>
        <dbReference type="SAM" id="Phobius"/>
    </source>
</evidence>
<dbReference type="Proteomes" id="UP001273505">
    <property type="component" value="Unassembled WGS sequence"/>
</dbReference>
<evidence type="ECO:0000259" key="7">
    <source>
        <dbReference type="Pfam" id="PF02683"/>
    </source>
</evidence>
<protein>
    <submittedName>
        <fullName evidence="8">Cytochrome c biogenesis protein CcdA</fullName>
    </submittedName>
</protein>
<gene>
    <name evidence="8" type="ORF">SCD92_12770</name>
</gene>
<keyword evidence="5 6" id="KW-0472">Membrane</keyword>
<feature type="transmembrane region" description="Helical" evidence="6">
    <location>
        <begin position="204"/>
        <end position="225"/>
    </location>
</feature>
<keyword evidence="4 6" id="KW-1133">Transmembrane helix</keyword>
<sequence>MEFEIQNLLTSGDLSIGIFALVFVAGLLTSLTPCVYPLLPITVAMVGNASMERGNSFINALIYVIGVSATYALLGILAALSGQLFGAVASHPLTLGLMALVCWLFAAWMQGWLVLPSFAPSFSTSAKGPVSLFGGGALSGLVMAPCTSPVLGMLLMYVAANGDWLAGGTLMFLFSLGMSALLLVAGTCSGALGRLPKAGSWMLAIKTILSLLMVAAGLYLAFLSIQNWRIF</sequence>
<dbReference type="PANTHER" id="PTHR32234:SF0">
    <property type="entry name" value="THIOL:DISULFIDE INTERCHANGE PROTEIN DSBD"/>
    <property type="match status" value="1"/>
</dbReference>
<keyword evidence="9" id="KW-1185">Reference proteome</keyword>
<evidence type="ECO:0000256" key="5">
    <source>
        <dbReference type="ARBA" id="ARBA00023136"/>
    </source>
</evidence>
<organism evidence="8 9">
    <name type="scientific">Gilvimarinus gilvus</name>
    <dbReference type="NCBI Taxonomy" id="3058038"/>
    <lineage>
        <taxon>Bacteria</taxon>
        <taxon>Pseudomonadati</taxon>
        <taxon>Pseudomonadota</taxon>
        <taxon>Gammaproteobacteria</taxon>
        <taxon>Cellvibrionales</taxon>
        <taxon>Cellvibrionaceae</taxon>
        <taxon>Gilvimarinus</taxon>
    </lineage>
</organism>
<feature type="transmembrane region" description="Helical" evidence="6">
    <location>
        <begin position="93"/>
        <end position="115"/>
    </location>
</feature>
<dbReference type="Pfam" id="PF02683">
    <property type="entry name" value="DsbD_TM"/>
    <property type="match status" value="1"/>
</dbReference>
<reference evidence="8 9" key="1">
    <citation type="submission" date="2023-11" db="EMBL/GenBank/DDBJ databases">
        <title>Gilvimarinus fulvus sp. nov., isolated from the surface of Kelp.</title>
        <authorList>
            <person name="Sun Y.Y."/>
            <person name="Gong Y."/>
            <person name="Du Z.J."/>
        </authorList>
    </citation>
    <scope>NUCLEOTIDE SEQUENCE [LARGE SCALE GENOMIC DNA]</scope>
    <source>
        <strain evidence="8 9">SDUM040013</strain>
    </source>
</reference>
<feature type="transmembrane region" description="Helical" evidence="6">
    <location>
        <begin position="170"/>
        <end position="192"/>
    </location>
</feature>
<evidence type="ECO:0000256" key="3">
    <source>
        <dbReference type="ARBA" id="ARBA00022748"/>
    </source>
</evidence>
<feature type="domain" description="Cytochrome C biogenesis protein transmembrane" evidence="7">
    <location>
        <begin position="18"/>
        <end position="220"/>
    </location>
</feature>
<dbReference type="RefSeq" id="WP_302720867.1">
    <property type="nucleotide sequence ID" value="NZ_JAULRU010000215.1"/>
</dbReference>
<comment type="caution">
    <text evidence="8">The sequence shown here is derived from an EMBL/GenBank/DDBJ whole genome shotgun (WGS) entry which is preliminary data.</text>
</comment>
<feature type="transmembrane region" description="Helical" evidence="6">
    <location>
        <begin position="16"/>
        <end position="39"/>
    </location>
</feature>
<evidence type="ECO:0000256" key="4">
    <source>
        <dbReference type="ARBA" id="ARBA00022989"/>
    </source>
</evidence>
<evidence type="ECO:0000256" key="2">
    <source>
        <dbReference type="ARBA" id="ARBA00022692"/>
    </source>
</evidence>
<comment type="subcellular location">
    <subcellularLocation>
        <location evidence="1">Membrane</location>
        <topology evidence="1">Multi-pass membrane protein</topology>
    </subcellularLocation>
</comment>
<dbReference type="PANTHER" id="PTHR32234">
    <property type="entry name" value="THIOL:DISULFIDE INTERCHANGE PROTEIN DSBD"/>
    <property type="match status" value="1"/>
</dbReference>
<dbReference type="EMBL" id="JAXAFO010000021">
    <property type="protein sequence ID" value="MDX6850239.1"/>
    <property type="molecule type" value="Genomic_DNA"/>
</dbReference>
<evidence type="ECO:0000313" key="8">
    <source>
        <dbReference type="EMBL" id="MDX6850239.1"/>
    </source>
</evidence>
<feature type="transmembrane region" description="Helical" evidence="6">
    <location>
        <begin position="136"/>
        <end position="158"/>
    </location>
</feature>
<evidence type="ECO:0000256" key="1">
    <source>
        <dbReference type="ARBA" id="ARBA00004141"/>
    </source>
</evidence>
<keyword evidence="3" id="KW-0201">Cytochrome c-type biogenesis</keyword>